<evidence type="ECO:0000313" key="1">
    <source>
        <dbReference type="EMBL" id="ATS17702.1"/>
    </source>
</evidence>
<evidence type="ECO:0008006" key="3">
    <source>
        <dbReference type="Google" id="ProtNLM"/>
    </source>
</evidence>
<sequence length="229" mass="26848">MIINHTYKFIFLKTRKTAGTSLEIALSQFCTATDTITPIRWQDERIRRQLGYVGPRNYRAPVSDYTPSDWLALFYRGPKRLLSNHDPAKHVQRVVGSEIWQTYFTFCFERNPFDKAISRYYWNTNEPRPPIDEYLQSVQPDLLSNWGIYTIADQIAVDFVGRYERLNEDLAIIQEKLGLPRPLNLPRAKAGYRKNRDHYSRVLNAAARQRIEAVCANEIAQFGYHWEAI</sequence>
<dbReference type="OrthoDB" id="288532at2"/>
<keyword evidence="2" id="KW-1185">Reference proteome</keyword>
<dbReference type="AlphaFoldDB" id="A0A2D2PZL7"/>
<reference evidence="2" key="2">
    <citation type="journal article" date="2022" name="Front. Microbiol.">
        <title>Comparative Genomic Analysis Revealed Distinct Molecular Components and Organization of CO2-Concentrating Mechanism in Thermophilic Cyanobacteria.</title>
        <authorList>
            <person name="Tang J."/>
            <person name="Zhou H."/>
            <person name="Yao D."/>
            <person name="Riaz S."/>
            <person name="You D."/>
            <person name="Klepacz-Smolka A."/>
            <person name="Daroch M."/>
        </authorList>
    </citation>
    <scope>NUCLEOTIDE SEQUENCE [LARGE SCALE GENOMIC DNA]</scope>
    <source>
        <strain evidence="2">PCC 6715</strain>
    </source>
</reference>
<reference evidence="1 2" key="1">
    <citation type="submission" date="2016-11" db="EMBL/GenBank/DDBJ databases">
        <title>Complete genome sequence of thermophilic cyanobacteria strain Synechococcus sp. PCC6715.</title>
        <authorList>
            <person name="Tang J."/>
            <person name="Daroch M."/>
            <person name="Liang Y."/>
            <person name="Jiang D."/>
            <person name="Shah M."/>
        </authorList>
    </citation>
    <scope>NUCLEOTIDE SEQUENCE [LARGE SCALE GENOMIC DNA]</scope>
    <source>
        <strain evidence="1 2">PCC 6715</strain>
    </source>
</reference>
<organism evidence="1 2">
    <name type="scientific">Parathermosynechococcus lividus PCC 6715</name>
    <dbReference type="NCBI Taxonomy" id="1917166"/>
    <lineage>
        <taxon>Bacteria</taxon>
        <taxon>Bacillati</taxon>
        <taxon>Cyanobacteriota</taxon>
        <taxon>Cyanophyceae</taxon>
        <taxon>Acaryochloridales</taxon>
        <taxon>Thermosynechococcaceae</taxon>
        <taxon>Parathermosynechococcus</taxon>
    </lineage>
</organism>
<proteinExistence type="predicted"/>
<evidence type="ECO:0000313" key="2">
    <source>
        <dbReference type="Proteomes" id="UP000231057"/>
    </source>
</evidence>
<name>A0A2D2PZL7_PARLV</name>
<dbReference type="KEGG" id="slw:BRW62_01900"/>
<dbReference type="InterPro" id="IPR027417">
    <property type="entry name" value="P-loop_NTPase"/>
</dbReference>
<dbReference type="RefSeq" id="WP_099798000.1">
    <property type="nucleotide sequence ID" value="NZ_CP018092.1"/>
</dbReference>
<protein>
    <recommendedName>
        <fullName evidence="3">Chondroitin 4-O-sulfotransferase</fullName>
    </recommendedName>
</protein>
<gene>
    <name evidence="1" type="ORF">BRW62_01900</name>
</gene>
<dbReference type="SUPFAM" id="SSF52540">
    <property type="entry name" value="P-loop containing nucleoside triphosphate hydrolases"/>
    <property type="match status" value="1"/>
</dbReference>
<dbReference type="Proteomes" id="UP000231057">
    <property type="component" value="Chromosome"/>
</dbReference>
<dbReference type="Gene3D" id="3.40.50.300">
    <property type="entry name" value="P-loop containing nucleotide triphosphate hydrolases"/>
    <property type="match status" value="1"/>
</dbReference>
<accession>A0A2D2PZL7</accession>
<dbReference type="EMBL" id="CP018092">
    <property type="protein sequence ID" value="ATS17702.1"/>
    <property type="molecule type" value="Genomic_DNA"/>
</dbReference>